<feature type="domain" description="Stress-response A/B barrel" evidence="2">
    <location>
        <begin position="2"/>
        <end position="96"/>
    </location>
</feature>
<dbReference type="RefSeq" id="WP_022230629.1">
    <property type="nucleotide sequence ID" value="NZ_JAJEQM010000015.1"/>
</dbReference>
<dbReference type="PANTHER" id="PTHR37832:SF1">
    <property type="entry name" value="STRESS-RESPONSE A_B BARREL DOMAIN-CONTAINING PROTEIN"/>
    <property type="match status" value="1"/>
</dbReference>
<gene>
    <name evidence="3" type="ORF">LKE05_10745</name>
</gene>
<dbReference type="InterPro" id="IPR013097">
    <property type="entry name" value="Dabb"/>
</dbReference>
<evidence type="ECO:0000313" key="3">
    <source>
        <dbReference type="EMBL" id="MCC2211264.1"/>
    </source>
</evidence>
<keyword evidence="4" id="KW-1185">Reference proteome</keyword>
<accession>A0AAE3E0C8</accession>
<dbReference type="Pfam" id="PF07876">
    <property type="entry name" value="Dabb"/>
    <property type="match status" value="1"/>
</dbReference>
<reference evidence="3 4" key="1">
    <citation type="submission" date="2021-10" db="EMBL/GenBank/DDBJ databases">
        <title>Anaerobic single-cell dispensing facilitates the cultivation of human gut bacteria.</title>
        <authorList>
            <person name="Afrizal A."/>
        </authorList>
    </citation>
    <scope>NUCLEOTIDE SEQUENCE [LARGE SCALE GENOMIC DNA]</scope>
    <source>
        <strain evidence="3 4">CLA-AA-H232</strain>
    </source>
</reference>
<organism evidence="3 4">
    <name type="scientific">Hominilimicola fabiformis</name>
    <dbReference type="NCBI Taxonomy" id="2885356"/>
    <lineage>
        <taxon>Bacteria</taxon>
        <taxon>Bacillati</taxon>
        <taxon>Bacillota</taxon>
        <taxon>Clostridia</taxon>
        <taxon>Eubacteriales</taxon>
        <taxon>Oscillospiraceae</taxon>
        <taxon>Hominilimicola</taxon>
    </lineage>
</organism>
<dbReference type="InterPro" id="IPR011008">
    <property type="entry name" value="Dimeric_a/b-barrel"/>
</dbReference>
<protein>
    <submittedName>
        <fullName evidence="3">Dabb family protein</fullName>
    </submittedName>
</protein>
<evidence type="ECO:0000313" key="4">
    <source>
        <dbReference type="Proteomes" id="UP001198242"/>
    </source>
</evidence>
<keyword evidence="1" id="KW-0175">Coiled coil</keyword>
<dbReference type="EMBL" id="JAJEQM010000015">
    <property type="protein sequence ID" value="MCC2211264.1"/>
    <property type="molecule type" value="Genomic_DNA"/>
</dbReference>
<dbReference type="PROSITE" id="PS51502">
    <property type="entry name" value="S_R_A_B_BARREL"/>
    <property type="match status" value="1"/>
</dbReference>
<evidence type="ECO:0000256" key="1">
    <source>
        <dbReference type="SAM" id="Coils"/>
    </source>
</evidence>
<comment type="caution">
    <text evidence="3">The sequence shown here is derived from an EMBL/GenBank/DDBJ whole genome shotgun (WGS) entry which is preliminary data.</text>
</comment>
<name>A0AAE3E0C8_9FIRM</name>
<proteinExistence type="predicted"/>
<dbReference type="Proteomes" id="UP001198242">
    <property type="component" value="Unassembled WGS sequence"/>
</dbReference>
<dbReference type="SMART" id="SM00886">
    <property type="entry name" value="Dabb"/>
    <property type="match status" value="1"/>
</dbReference>
<dbReference type="PANTHER" id="PTHR37832">
    <property type="entry name" value="BLL2683 PROTEIN"/>
    <property type="match status" value="1"/>
</dbReference>
<dbReference type="AlphaFoldDB" id="A0AAE3E0C8"/>
<dbReference type="SUPFAM" id="SSF54909">
    <property type="entry name" value="Dimeric alpha+beta barrel"/>
    <property type="match status" value="1"/>
</dbReference>
<dbReference type="Gene3D" id="3.30.70.100">
    <property type="match status" value="1"/>
</dbReference>
<feature type="coiled-coil region" evidence="1">
    <location>
        <begin position="10"/>
        <end position="40"/>
    </location>
</feature>
<evidence type="ECO:0000259" key="2">
    <source>
        <dbReference type="PROSITE" id="PS51502"/>
    </source>
</evidence>
<sequence length="98" mass="11345">MVKHIVMWRMAESEDKEQRAKDIKENLEALKGKIDVLVNIEVGLNFNDTDAASDVVLVSEFETKEDLNTYQNHPEHKAVGATYVRPYVAERRVCDYEF</sequence>